<dbReference type="Proteomes" id="UP001172054">
    <property type="component" value="Unassembled WGS sequence"/>
</dbReference>
<feature type="compositionally biased region" description="Basic and acidic residues" evidence="1">
    <location>
        <begin position="33"/>
        <end position="42"/>
    </location>
</feature>
<dbReference type="EMBL" id="JAUJWW010000001">
    <property type="protein sequence ID" value="MDN7226322.1"/>
    <property type="molecule type" value="Genomic_DNA"/>
</dbReference>
<proteinExistence type="predicted"/>
<protein>
    <recommendedName>
        <fullName evidence="4">YfhE family protein</fullName>
    </recommendedName>
</protein>
<evidence type="ECO:0008006" key="4">
    <source>
        <dbReference type="Google" id="ProtNLM"/>
    </source>
</evidence>
<evidence type="ECO:0000313" key="2">
    <source>
        <dbReference type="EMBL" id="MDN7226322.1"/>
    </source>
</evidence>
<evidence type="ECO:0000313" key="3">
    <source>
        <dbReference type="Proteomes" id="UP001172054"/>
    </source>
</evidence>
<gene>
    <name evidence="2" type="ORF">QWY15_03350</name>
</gene>
<evidence type="ECO:0000256" key="1">
    <source>
        <dbReference type="SAM" id="MobiDB-lite"/>
    </source>
</evidence>
<keyword evidence="3" id="KW-1185">Reference proteome</keyword>
<feature type="region of interest" description="Disordered" evidence="1">
    <location>
        <begin position="1"/>
        <end position="42"/>
    </location>
</feature>
<accession>A0ABT8MN59</accession>
<dbReference type="RefSeq" id="WP_300981533.1">
    <property type="nucleotide sequence ID" value="NZ_CP129238.1"/>
</dbReference>
<name>A0ABT8MN59_9BACL</name>
<organism evidence="2 3">
    <name type="scientific">Planococcus liqunii</name>
    <dbReference type="NCBI Taxonomy" id="3058394"/>
    <lineage>
        <taxon>Bacteria</taxon>
        <taxon>Bacillati</taxon>
        <taxon>Bacillota</taxon>
        <taxon>Bacilli</taxon>
        <taxon>Bacillales</taxon>
        <taxon>Caryophanaceae</taxon>
        <taxon>Planococcus</taxon>
    </lineage>
</organism>
<comment type="caution">
    <text evidence="2">The sequence shown here is derived from an EMBL/GenBank/DDBJ whole genome shotgun (WGS) entry which is preliminary data.</text>
</comment>
<reference evidence="2 3" key="1">
    <citation type="submission" date="2023-06" db="EMBL/GenBank/DDBJ databases">
        <title>Novel species in genus Planococcus.</title>
        <authorList>
            <person name="Ning S."/>
        </authorList>
    </citation>
    <scope>NUCLEOTIDE SEQUENCE [LARGE SCALE GENOMIC DNA]</scope>
    <source>
        <strain evidence="2 3">N064</strain>
    </source>
</reference>
<sequence>MALQSFAFDPPEVKVKNSRRGMAFESKSVQATKDQEYKNKRK</sequence>